<dbReference type="STRING" id="935223.SAMN04488131_10838"/>
<dbReference type="OrthoDB" id="9765926at2"/>
<organism evidence="3 4">
    <name type="scientific">Flavobacterium xueshanense</name>
    <dbReference type="NCBI Taxonomy" id="935223"/>
    <lineage>
        <taxon>Bacteria</taxon>
        <taxon>Pseudomonadati</taxon>
        <taxon>Bacteroidota</taxon>
        <taxon>Flavobacteriia</taxon>
        <taxon>Flavobacteriales</taxon>
        <taxon>Flavobacteriaceae</taxon>
        <taxon>Flavobacterium</taxon>
    </lineage>
</organism>
<evidence type="ECO:0000313" key="4">
    <source>
        <dbReference type="Proteomes" id="UP000198596"/>
    </source>
</evidence>
<dbReference type="RefSeq" id="WP_091205130.1">
    <property type="nucleotide sequence ID" value="NZ_FONQ01000008.1"/>
</dbReference>
<dbReference type="EMBL" id="FONQ01000008">
    <property type="protein sequence ID" value="SFF06608.1"/>
    <property type="molecule type" value="Genomic_DNA"/>
</dbReference>
<dbReference type="InterPro" id="IPR035234">
    <property type="entry name" value="IgGFc-bd_N"/>
</dbReference>
<keyword evidence="4" id="KW-1185">Reference proteome</keyword>
<keyword evidence="1" id="KW-0732">Signal</keyword>
<dbReference type="Pfam" id="PF17517">
    <property type="entry name" value="IgGFc_binding"/>
    <property type="match status" value="1"/>
</dbReference>
<sequence>MKKTLLIFFTFLSISCFAQLSNKHWIPPLHSRNSSNAQITDQYVYLSTAETTPFLVTVTDGRGIPFAGSPFSLSASNSVEIKIGDRQPSKMFLELIDVNKVVSDKGIILEGIKDFYVSFRMMAQNHSETLISKGKPGIGTSFRLGCTINESLDNRKNFVASVMATEDNTDITLSDYDTGVVFASGSGNITSASQTFSNLKAGESIVFSGYSNTPANLTGIIGALITSNNPVAVNTGNVLGGIENGRADITLDQIVSASQIGNEYIFIEGNGLPNMETPLIVADNDGTVIYINDIPTPIITIDAGEYYQVPNSYYQGSINRNLYVKTSKPVFAYQLIGGGANTATSGLNFIPPLSCFFQNSVNIPQVNKIGSTTYTSDLMILTYTTSTLTVNGNIIPQTQAQPILGNTDWVTYRISNITGDANVISTGPLAVGVFGFQGTASGFAGYYSGFGSTPQDTNVTVCSNATQDLFDVINGNPDTGGSWTVPPSGNPLNGNLFDPTINSPGEYNYSFTKDCNSAITTISLKVNVTIQQSKNAGSNNSITICTDSSSFDLFSLLGTADVGGTWSPALTSGTGIFDPAVDLSGLYTYSFPAVGSCATASATINVTNNAIPLNYTITDFEICDNNSDGNDSNGFVDFDLTNKNSEILGSQTGINVTYHKLPGDAESGINPITTLYSSNTTIYARLTNILSSCYIVNSFKLVVNPLPLVNDVTIIQCDDDLDAISTFNLTVKNDVISSNFTNENFTYYTTQTEANNPLSIDQISTPLAFENINPPLPAPQGIMNVWARVVNKITGCFSIAKLTLKVAASKIPPTYSYIQPPVCDDILATDGTSTGDPNTNKRDGISVFDLTNAINDVESQLPPPLSNYTFKYYRNKADALAQNDASGNSLAIKPSEYTNFRNDIPFAQNIWVRVNNNLTSDCGAGFGDFIKLSVEKLPFANPVIIPSQCDDDQDGIFVFNTATLKSTLLGTNQSFPVTVTYFDATNNPLKDVNGVLISSPFPNSFSTKSQIIKAVVTNNTTQKCFDETMIQFIVDDLPEAFAVPIALTTTCDDETNPLVQDGKFGFDTAIFQTTILNGQIGMNVKYFDQNGKALPSPLPNPFITGTQNVKVIVENPINTSCFAELTIPFVIDPLPNISLNTDGSEDKLVCQNDPSFFVQLDAGIQDGSPTGNYTYIWSKDGIVLPSQTGYILDVNAEGLYTVEAFNGKGCSRIRVLKVTASDVAHIDTIQIVDMADINTVTVNVTGAGDYEYSLDEDYGPYQDSNFFDNVPAGIHDVYINDKNGCGTVSKTIAVTGVPKFFTPNGDGINDYWNVKGVNNVFNKNAVIYIYDRYGKLLKQITASSQGWDGTFTGQPLPSDDYWYSIKLDDGREAKGHFSLKR</sequence>
<feature type="domain" description="IgGFc-binding protein N-terminal" evidence="2">
    <location>
        <begin position="138"/>
        <end position="435"/>
    </location>
</feature>
<evidence type="ECO:0000313" key="3">
    <source>
        <dbReference type="EMBL" id="SFF06608.1"/>
    </source>
</evidence>
<dbReference type="InterPro" id="IPR026341">
    <property type="entry name" value="T9SS_type_B"/>
</dbReference>
<evidence type="ECO:0000256" key="1">
    <source>
        <dbReference type="SAM" id="SignalP"/>
    </source>
</evidence>
<feature type="signal peptide" evidence="1">
    <location>
        <begin position="1"/>
        <end position="18"/>
    </location>
</feature>
<accession>A0A1I2FPA9</accession>
<proteinExistence type="predicted"/>
<reference evidence="4" key="1">
    <citation type="submission" date="2016-10" db="EMBL/GenBank/DDBJ databases">
        <authorList>
            <person name="Varghese N."/>
            <person name="Submissions S."/>
        </authorList>
    </citation>
    <scope>NUCLEOTIDE SEQUENCE [LARGE SCALE GENOMIC DNA]</scope>
    <source>
        <strain evidence="4">CGMCC 1.9227</strain>
    </source>
</reference>
<evidence type="ECO:0000259" key="2">
    <source>
        <dbReference type="Pfam" id="PF17517"/>
    </source>
</evidence>
<dbReference type="NCBIfam" id="TIGR04131">
    <property type="entry name" value="Bac_Flav_CTERM"/>
    <property type="match status" value="1"/>
</dbReference>
<dbReference type="Proteomes" id="UP000198596">
    <property type="component" value="Unassembled WGS sequence"/>
</dbReference>
<dbReference type="Pfam" id="PF13585">
    <property type="entry name" value="CHU_C"/>
    <property type="match status" value="1"/>
</dbReference>
<gene>
    <name evidence="3" type="ORF">SAMN04488131_10838</name>
</gene>
<protein>
    <submittedName>
        <fullName evidence="3">Gliding motility-associated C-terminal domain-containing protein</fullName>
    </submittedName>
</protein>
<dbReference type="PROSITE" id="PS51257">
    <property type="entry name" value="PROKAR_LIPOPROTEIN"/>
    <property type="match status" value="1"/>
</dbReference>
<name>A0A1I2FPA9_9FLAO</name>
<feature type="chain" id="PRO_5011675788" evidence="1">
    <location>
        <begin position="19"/>
        <end position="1381"/>
    </location>
</feature>